<proteinExistence type="predicted"/>
<dbReference type="EMBL" id="BAVB01000188">
    <property type="protein sequence ID" value="GAE49330.1"/>
    <property type="molecule type" value="Genomic_DNA"/>
</dbReference>
<sequence length="140" mass="15771">MLIAFAALACGHAFAQDSDIRISVEEIGKARAVRRNDGMHGFTLMVKSYQRLVRPKISSIDTLSMEDIHVLFELSAELAFYSNLYKGDSRRKLPPGYESGLCNSVEEWDGRQKAINPQCVKLLSNIETLDPPKIPFRVQE</sequence>
<organism evidence="1 2">
    <name type="scientific">Xanthomonas arboricola pv. pruni str. MAFF 311562</name>
    <dbReference type="NCBI Taxonomy" id="1414836"/>
    <lineage>
        <taxon>Bacteria</taxon>
        <taxon>Pseudomonadati</taxon>
        <taxon>Pseudomonadota</taxon>
        <taxon>Gammaproteobacteria</taxon>
        <taxon>Lysobacterales</taxon>
        <taxon>Lysobacteraceae</taxon>
        <taxon>Xanthomonas</taxon>
    </lineage>
</organism>
<protein>
    <submittedName>
        <fullName evidence="1">Uncharacterized protein</fullName>
    </submittedName>
</protein>
<dbReference type="AlphaFoldDB" id="W4RY87"/>
<gene>
    <name evidence="1" type="ORF">XPU_0862</name>
</gene>
<evidence type="ECO:0000313" key="1">
    <source>
        <dbReference type="EMBL" id="GAE49330.1"/>
    </source>
</evidence>
<evidence type="ECO:0000313" key="2">
    <source>
        <dbReference type="Proteomes" id="UP000019143"/>
    </source>
</evidence>
<comment type="caution">
    <text evidence="1">The sequence shown here is derived from an EMBL/GenBank/DDBJ whole genome shotgun (WGS) entry which is preliminary data.</text>
</comment>
<reference evidence="1 2" key="1">
    <citation type="submission" date="2014-01" db="EMBL/GenBank/DDBJ databases">
        <title>Genome sequence and analysis of Xanthomonas arboricola pv. pruni.</title>
        <authorList>
            <person name="Fujikawa T."/>
            <person name="Nakazono-Nagaoka E."/>
        </authorList>
    </citation>
    <scope>NUCLEOTIDE SEQUENCE [LARGE SCALE GENOMIC DNA]</scope>
    <source>
        <strain evidence="2">MAFF 311562</strain>
    </source>
</reference>
<dbReference type="Proteomes" id="UP000019143">
    <property type="component" value="Unassembled WGS sequence"/>
</dbReference>
<accession>W4RY87</accession>
<name>W4RY87_9XANT</name>